<organism evidence="9 10">
    <name type="scientific">Cladorrhinum samala</name>
    <dbReference type="NCBI Taxonomy" id="585594"/>
    <lineage>
        <taxon>Eukaryota</taxon>
        <taxon>Fungi</taxon>
        <taxon>Dikarya</taxon>
        <taxon>Ascomycota</taxon>
        <taxon>Pezizomycotina</taxon>
        <taxon>Sordariomycetes</taxon>
        <taxon>Sordariomycetidae</taxon>
        <taxon>Sordariales</taxon>
        <taxon>Podosporaceae</taxon>
        <taxon>Cladorrhinum</taxon>
    </lineage>
</organism>
<evidence type="ECO:0000313" key="10">
    <source>
        <dbReference type="Proteomes" id="UP001321749"/>
    </source>
</evidence>
<evidence type="ECO:0000256" key="5">
    <source>
        <dbReference type="ARBA" id="ARBA00038359"/>
    </source>
</evidence>
<comment type="similarity">
    <text evidence="5">Belongs to the SAT4 family.</text>
</comment>
<dbReference type="GO" id="GO:0016020">
    <property type="term" value="C:membrane"/>
    <property type="evidence" value="ECO:0007669"/>
    <property type="project" value="UniProtKB-SubCell"/>
</dbReference>
<keyword evidence="10" id="KW-1185">Reference proteome</keyword>
<comment type="subcellular location">
    <subcellularLocation>
        <location evidence="1">Membrane</location>
        <topology evidence="1">Multi-pass membrane protein</topology>
    </subcellularLocation>
</comment>
<accession>A0AAV9I348</accession>
<evidence type="ECO:0000256" key="1">
    <source>
        <dbReference type="ARBA" id="ARBA00004141"/>
    </source>
</evidence>
<dbReference type="AlphaFoldDB" id="A0AAV9I348"/>
<comment type="caution">
    <text evidence="9">The sequence shown here is derived from an EMBL/GenBank/DDBJ whole genome shotgun (WGS) entry which is preliminary data.</text>
</comment>
<protein>
    <recommendedName>
        <fullName evidence="8">Rhodopsin domain-containing protein</fullName>
    </recommendedName>
</protein>
<feature type="transmembrane region" description="Helical" evidence="7">
    <location>
        <begin position="96"/>
        <end position="122"/>
    </location>
</feature>
<keyword evidence="2 7" id="KW-0812">Transmembrane</keyword>
<feature type="transmembrane region" description="Helical" evidence="7">
    <location>
        <begin position="134"/>
        <end position="153"/>
    </location>
</feature>
<feature type="domain" description="Rhodopsin" evidence="8">
    <location>
        <begin position="39"/>
        <end position="285"/>
    </location>
</feature>
<feature type="transmembrane region" description="Helical" evidence="7">
    <location>
        <begin position="260"/>
        <end position="284"/>
    </location>
</feature>
<dbReference type="EMBL" id="MU864934">
    <property type="protein sequence ID" value="KAK4466093.1"/>
    <property type="molecule type" value="Genomic_DNA"/>
</dbReference>
<dbReference type="Proteomes" id="UP001321749">
    <property type="component" value="Unassembled WGS sequence"/>
</dbReference>
<evidence type="ECO:0000256" key="4">
    <source>
        <dbReference type="ARBA" id="ARBA00023136"/>
    </source>
</evidence>
<gene>
    <name evidence="9" type="ORF">QBC42DRAFT_282760</name>
</gene>
<dbReference type="InterPro" id="IPR052337">
    <property type="entry name" value="SAT4-like"/>
</dbReference>
<evidence type="ECO:0000256" key="7">
    <source>
        <dbReference type="SAM" id="Phobius"/>
    </source>
</evidence>
<dbReference type="Pfam" id="PF20684">
    <property type="entry name" value="Fung_rhodopsin"/>
    <property type="match status" value="1"/>
</dbReference>
<reference evidence="9" key="1">
    <citation type="journal article" date="2023" name="Mol. Phylogenet. Evol.">
        <title>Genome-scale phylogeny and comparative genomics of the fungal order Sordariales.</title>
        <authorList>
            <person name="Hensen N."/>
            <person name="Bonometti L."/>
            <person name="Westerberg I."/>
            <person name="Brannstrom I.O."/>
            <person name="Guillou S."/>
            <person name="Cros-Aarteil S."/>
            <person name="Calhoun S."/>
            <person name="Haridas S."/>
            <person name="Kuo A."/>
            <person name="Mondo S."/>
            <person name="Pangilinan J."/>
            <person name="Riley R."/>
            <person name="LaButti K."/>
            <person name="Andreopoulos B."/>
            <person name="Lipzen A."/>
            <person name="Chen C."/>
            <person name="Yan M."/>
            <person name="Daum C."/>
            <person name="Ng V."/>
            <person name="Clum A."/>
            <person name="Steindorff A."/>
            <person name="Ohm R.A."/>
            <person name="Martin F."/>
            <person name="Silar P."/>
            <person name="Natvig D.O."/>
            <person name="Lalanne C."/>
            <person name="Gautier V."/>
            <person name="Ament-Velasquez S.L."/>
            <person name="Kruys A."/>
            <person name="Hutchinson M.I."/>
            <person name="Powell A.J."/>
            <person name="Barry K."/>
            <person name="Miller A.N."/>
            <person name="Grigoriev I.V."/>
            <person name="Debuchy R."/>
            <person name="Gladieux P."/>
            <person name="Hiltunen Thoren M."/>
            <person name="Johannesson H."/>
        </authorList>
    </citation>
    <scope>NUCLEOTIDE SEQUENCE</scope>
    <source>
        <strain evidence="9">PSN324</strain>
    </source>
</reference>
<feature type="compositionally biased region" description="Polar residues" evidence="6">
    <location>
        <begin position="305"/>
        <end position="314"/>
    </location>
</feature>
<evidence type="ECO:0000313" key="9">
    <source>
        <dbReference type="EMBL" id="KAK4466093.1"/>
    </source>
</evidence>
<feature type="transmembrane region" description="Helical" evidence="7">
    <location>
        <begin position="173"/>
        <end position="197"/>
    </location>
</feature>
<dbReference type="PANTHER" id="PTHR33048">
    <property type="entry name" value="PTH11-LIKE INTEGRAL MEMBRANE PROTEIN (AFU_ORTHOLOGUE AFUA_5G11245)"/>
    <property type="match status" value="1"/>
</dbReference>
<keyword evidence="4 7" id="KW-0472">Membrane</keyword>
<feature type="transmembrane region" description="Helical" evidence="7">
    <location>
        <begin position="22"/>
        <end position="43"/>
    </location>
</feature>
<feature type="transmembrane region" description="Helical" evidence="7">
    <location>
        <begin position="209"/>
        <end position="227"/>
    </location>
</feature>
<reference evidence="9" key="2">
    <citation type="submission" date="2023-06" db="EMBL/GenBank/DDBJ databases">
        <authorList>
            <consortium name="Lawrence Berkeley National Laboratory"/>
            <person name="Mondo S.J."/>
            <person name="Hensen N."/>
            <person name="Bonometti L."/>
            <person name="Westerberg I."/>
            <person name="Brannstrom I.O."/>
            <person name="Guillou S."/>
            <person name="Cros-Aarteil S."/>
            <person name="Calhoun S."/>
            <person name="Haridas S."/>
            <person name="Kuo A."/>
            <person name="Pangilinan J."/>
            <person name="Riley R."/>
            <person name="Labutti K."/>
            <person name="Andreopoulos B."/>
            <person name="Lipzen A."/>
            <person name="Chen C."/>
            <person name="Yanf M."/>
            <person name="Daum C."/>
            <person name="Ng V."/>
            <person name="Clum A."/>
            <person name="Steindorff A."/>
            <person name="Ohm R."/>
            <person name="Martin F."/>
            <person name="Silar P."/>
            <person name="Natvig D."/>
            <person name="Lalanne C."/>
            <person name="Gautier V."/>
            <person name="Ament-Velasquez S.L."/>
            <person name="Kruys A."/>
            <person name="Hutchinson M.I."/>
            <person name="Powell A.J."/>
            <person name="Barry K."/>
            <person name="Miller A.N."/>
            <person name="Grigoriev I.V."/>
            <person name="Debuchy R."/>
            <person name="Gladieux P."/>
            <person name="Thoren M.H."/>
            <person name="Johannesson H."/>
        </authorList>
    </citation>
    <scope>NUCLEOTIDE SEQUENCE</scope>
    <source>
        <strain evidence="9">PSN324</strain>
    </source>
</reference>
<evidence type="ECO:0000259" key="8">
    <source>
        <dbReference type="Pfam" id="PF20684"/>
    </source>
</evidence>
<proteinExistence type="inferred from homology"/>
<feature type="transmembrane region" description="Helical" evidence="7">
    <location>
        <begin position="55"/>
        <end position="76"/>
    </location>
</feature>
<sequence length="367" mass="39285">MKLSTAAATAPRDLLPQEIESILVLFPTLIVVATVLLVLRLYGKYRCKRPFGHDDYLLGSSYFLYLASVITVLIPLASRDVVTDGVAAKYVTAVHIMAVGSALNIVSLVLAKLAIVATLLRIVKKAHSQWENRFLLSVGVLTVGFVLTAGFGFCYGTWRSTLDDDCVQRTGFWSYGIFSAVWSSLTDFVLAIFSWFTIWRLNLRPVEKIGICVVLSLGVVAGSIAAAKVSVLADFCPGIDLANPTTGTSEYWTAKQSIMLLVYSFAEGAIMIIGAATPNVRLLVRDLVRRRRAASVPSASRRASTIPSLPSSGIQMRPPPTSAITTSCIGGASPTLPKIESTGGILATYGISRDVEGGHGVVGEAKL</sequence>
<evidence type="ECO:0000256" key="2">
    <source>
        <dbReference type="ARBA" id="ARBA00022692"/>
    </source>
</evidence>
<keyword evidence="3 7" id="KW-1133">Transmembrane helix</keyword>
<dbReference type="PANTHER" id="PTHR33048:SF42">
    <property type="entry name" value="INTEGRAL MEMBRANE PROTEIN"/>
    <property type="match status" value="1"/>
</dbReference>
<evidence type="ECO:0000256" key="3">
    <source>
        <dbReference type="ARBA" id="ARBA00022989"/>
    </source>
</evidence>
<feature type="region of interest" description="Disordered" evidence="6">
    <location>
        <begin position="298"/>
        <end position="320"/>
    </location>
</feature>
<evidence type="ECO:0000256" key="6">
    <source>
        <dbReference type="SAM" id="MobiDB-lite"/>
    </source>
</evidence>
<name>A0AAV9I348_9PEZI</name>
<dbReference type="InterPro" id="IPR049326">
    <property type="entry name" value="Rhodopsin_dom_fungi"/>
</dbReference>